<dbReference type="AlphaFoldDB" id="H1DJ29"/>
<protein>
    <submittedName>
        <fullName evidence="2">Uncharacterized protein</fullName>
    </submittedName>
</protein>
<organism evidence="2 3">
    <name type="scientific">Odoribacter laneus YIT 12061</name>
    <dbReference type="NCBI Taxonomy" id="742817"/>
    <lineage>
        <taxon>Bacteria</taxon>
        <taxon>Pseudomonadati</taxon>
        <taxon>Bacteroidota</taxon>
        <taxon>Bacteroidia</taxon>
        <taxon>Bacteroidales</taxon>
        <taxon>Odoribacteraceae</taxon>
        <taxon>Odoribacter</taxon>
    </lineage>
</organism>
<comment type="caution">
    <text evidence="2">The sequence shown here is derived from an EMBL/GenBank/DDBJ whole genome shotgun (WGS) entry which is preliminary data.</text>
</comment>
<keyword evidence="3" id="KW-1185">Reference proteome</keyword>
<keyword evidence="1" id="KW-0472">Membrane</keyword>
<dbReference type="Proteomes" id="UP000004892">
    <property type="component" value="Unassembled WGS sequence"/>
</dbReference>
<dbReference type="STRING" id="742817.HMPREF9449_02408"/>
<reference evidence="2 3" key="1">
    <citation type="submission" date="2012-01" db="EMBL/GenBank/DDBJ databases">
        <title>The Genome Sequence of Odoribacter laneus YIT 12061.</title>
        <authorList>
            <consortium name="The Broad Institute Genome Sequencing Platform"/>
            <person name="Earl A."/>
            <person name="Ward D."/>
            <person name="Feldgarden M."/>
            <person name="Gevers D."/>
            <person name="Morotomi M."/>
            <person name="Young S.K."/>
            <person name="Zeng Q."/>
            <person name="Gargeya S."/>
            <person name="Fitzgerald M."/>
            <person name="Haas B."/>
            <person name="Abouelleil A."/>
            <person name="Alvarado L."/>
            <person name="Arachchi H.M."/>
            <person name="Berlin A."/>
            <person name="Chapman S.B."/>
            <person name="Gearin G."/>
            <person name="Goldberg J."/>
            <person name="Griggs A."/>
            <person name="Gujja S."/>
            <person name="Hansen M."/>
            <person name="Heiman D."/>
            <person name="Howarth C."/>
            <person name="Larimer J."/>
            <person name="Lui A."/>
            <person name="MacDonald P.J.P."/>
            <person name="McCowen C."/>
            <person name="Montmayeur A."/>
            <person name="Murphy C."/>
            <person name="Neiman D."/>
            <person name="Pearson M."/>
            <person name="Priest M."/>
            <person name="Roberts A."/>
            <person name="Saif S."/>
            <person name="Shea T."/>
            <person name="Sisk P."/>
            <person name="Stolte C."/>
            <person name="Sykes S."/>
            <person name="Wortman J."/>
            <person name="Nusbaum C."/>
            <person name="Birren B."/>
        </authorList>
    </citation>
    <scope>NUCLEOTIDE SEQUENCE [LARGE SCALE GENOMIC DNA]</scope>
    <source>
        <strain evidence="2 3">YIT 12061</strain>
    </source>
</reference>
<dbReference type="PATRIC" id="fig|742817.3.peg.2576"/>
<evidence type="ECO:0000313" key="3">
    <source>
        <dbReference type="Proteomes" id="UP000004892"/>
    </source>
</evidence>
<proteinExistence type="predicted"/>
<name>H1DJ29_9BACT</name>
<evidence type="ECO:0000256" key="1">
    <source>
        <dbReference type="SAM" id="Phobius"/>
    </source>
</evidence>
<dbReference type="eggNOG" id="ENOG50330H1">
    <property type="taxonomic scope" value="Bacteria"/>
</dbReference>
<dbReference type="HOGENOM" id="CLU_955923_0_0_10"/>
<keyword evidence="1" id="KW-0812">Transmembrane</keyword>
<dbReference type="EMBL" id="ADMC01000025">
    <property type="protein sequence ID" value="EHP46791.1"/>
    <property type="molecule type" value="Genomic_DNA"/>
</dbReference>
<dbReference type="GeneID" id="98069948"/>
<accession>H1DJ29</accession>
<evidence type="ECO:0000313" key="2">
    <source>
        <dbReference type="EMBL" id="EHP46791.1"/>
    </source>
</evidence>
<dbReference type="RefSeq" id="WP_009137554.1">
    <property type="nucleotide sequence ID" value="NZ_JH594596.1"/>
</dbReference>
<gene>
    <name evidence="2" type="ORF">HMPREF9449_02408</name>
</gene>
<keyword evidence="1" id="KW-1133">Transmembrane helix</keyword>
<sequence length="291" mass="33180">MITQKNYEIYFADYLDGTLGEAETAELKAFLLVHPELSKLIEDTDKVKLQKPTFTYLHKESLKKTELQECPDYYAIAAAEEILTEREKKQLKERFADQEFQASVQLYQQLRLKPNPNIHFNKKNKLYKKQGKRILLIQLTAVAAVLSLFLLIRLFTPSIVEKDSMFSDNRKTILPLIVSPHFSTPLETKGYKPSFELAKVKSIKPTKQIIAPISSSMETVILLTSDTEIKLQEIAMNDTPEIILTESAKTWRASSDNVGTKNIITSVIHAGKNLTQRMKKNNINAKVSVTY</sequence>
<feature type="transmembrane region" description="Helical" evidence="1">
    <location>
        <begin position="134"/>
        <end position="155"/>
    </location>
</feature>